<evidence type="ECO:0000313" key="2">
    <source>
        <dbReference type="Proteomes" id="UP000825379"/>
    </source>
</evidence>
<evidence type="ECO:0000313" key="1">
    <source>
        <dbReference type="EMBL" id="BCZ86486.1"/>
    </source>
</evidence>
<accession>A0AAD1KT37</accession>
<dbReference type="EMBL" id="AP024926">
    <property type="protein sequence ID" value="BCZ86486.1"/>
    <property type="molecule type" value="Genomic_DNA"/>
</dbReference>
<name>A0AAD1KT37_THETH</name>
<sequence>MQGGLTAKLQHFAQSEAVRNLQASVEAYAATWTLPQETLRNLNEAVETARRTLHQALKAAEPARRTLHQTLEAMAPLAGEAGAVIRSLQDARDNLFEALRPLLNYLSLVGRHLAQGVFFRGRAAKRGGTRIRFRRLPHERVLKLFFVYLQNLRRGKTLNEALKAALKALSALLILVFDLIRLTHEPQKTLSESYQERAPPKDPTQNLTRSLVIAPVAPPLAA</sequence>
<gene>
    <name evidence="1" type="ORF">TthAA11_06680</name>
</gene>
<dbReference type="RefSeq" id="WP_223968934.1">
    <property type="nucleotide sequence ID" value="NZ_AP024926.1"/>
</dbReference>
<dbReference type="AlphaFoldDB" id="A0AAD1KT37"/>
<reference evidence="1" key="1">
    <citation type="submission" date="2021-07" db="EMBL/GenBank/DDBJ databases">
        <title>Complete genome sequences of four Thermus thermophilus strains isolated from Arima Hot Spring in Japan.</title>
        <authorList>
            <person name="Tomariguchi N."/>
            <person name="Ueno Y."/>
            <person name="Miyazaki K."/>
        </authorList>
    </citation>
    <scope>NUCLEOTIDE SEQUENCE</scope>
    <source>
        <strain evidence="1">AA1-1</strain>
    </source>
</reference>
<protein>
    <submittedName>
        <fullName evidence="1">Uncharacterized protein</fullName>
    </submittedName>
</protein>
<dbReference type="Proteomes" id="UP000825379">
    <property type="component" value="Chromosome"/>
</dbReference>
<proteinExistence type="predicted"/>
<organism evidence="1 2">
    <name type="scientific">Thermus thermophilus</name>
    <dbReference type="NCBI Taxonomy" id="274"/>
    <lineage>
        <taxon>Bacteria</taxon>
        <taxon>Thermotogati</taxon>
        <taxon>Deinococcota</taxon>
        <taxon>Deinococci</taxon>
        <taxon>Thermales</taxon>
        <taxon>Thermaceae</taxon>
        <taxon>Thermus</taxon>
    </lineage>
</organism>